<feature type="transmembrane region" description="Helical" evidence="1">
    <location>
        <begin position="62"/>
        <end position="80"/>
    </location>
</feature>
<feature type="transmembrane region" description="Helical" evidence="1">
    <location>
        <begin position="30"/>
        <end position="50"/>
    </location>
</feature>
<keyword evidence="1" id="KW-1133">Transmembrane helix</keyword>
<keyword evidence="3" id="KW-1185">Reference proteome</keyword>
<proteinExistence type="predicted"/>
<sequence>MFWINLLPATAAATLICFYFDDEIRADFGTFVAFVFMVFGLTAQVVYFLQFNFARYANNKSLWMYSMVYSCCCILAFLIVAASTRMWGLLWLAVYPNIFFRLSYRSYHKLHPDSQKKTGITFEPR</sequence>
<dbReference type="AlphaFoldDB" id="H1YAB5"/>
<accession>H1YAB5</accession>
<evidence type="ECO:0000313" key="2">
    <source>
        <dbReference type="EMBL" id="EHQ26958.1"/>
    </source>
</evidence>
<organism evidence="2 3">
    <name type="scientific">Mucilaginibacter paludis DSM 18603</name>
    <dbReference type="NCBI Taxonomy" id="714943"/>
    <lineage>
        <taxon>Bacteria</taxon>
        <taxon>Pseudomonadati</taxon>
        <taxon>Bacteroidota</taxon>
        <taxon>Sphingobacteriia</taxon>
        <taxon>Sphingobacteriales</taxon>
        <taxon>Sphingobacteriaceae</taxon>
        <taxon>Mucilaginibacter</taxon>
    </lineage>
</organism>
<keyword evidence="1" id="KW-0812">Transmembrane</keyword>
<reference evidence="2" key="1">
    <citation type="submission" date="2011-09" db="EMBL/GenBank/DDBJ databases">
        <title>The permanent draft genome of Mucilaginibacter paludis DSM 18603.</title>
        <authorList>
            <consortium name="US DOE Joint Genome Institute (JGI-PGF)"/>
            <person name="Lucas S."/>
            <person name="Han J."/>
            <person name="Lapidus A."/>
            <person name="Bruce D."/>
            <person name="Goodwin L."/>
            <person name="Pitluck S."/>
            <person name="Peters L."/>
            <person name="Kyrpides N."/>
            <person name="Mavromatis K."/>
            <person name="Ivanova N."/>
            <person name="Mikhailova N."/>
            <person name="Held B."/>
            <person name="Detter J.C."/>
            <person name="Tapia R."/>
            <person name="Han C."/>
            <person name="Land M."/>
            <person name="Hauser L."/>
            <person name="Markowitz V."/>
            <person name="Cheng J.-F."/>
            <person name="Hugenholtz P."/>
            <person name="Woyke T."/>
            <person name="Wu D."/>
            <person name="Tindall B."/>
            <person name="Brambilla E."/>
            <person name="Klenk H.-P."/>
            <person name="Eisen J.A."/>
        </authorList>
    </citation>
    <scope>NUCLEOTIDE SEQUENCE [LARGE SCALE GENOMIC DNA]</scope>
    <source>
        <strain evidence="2">DSM 18603</strain>
    </source>
</reference>
<dbReference type="HOGENOM" id="CLU_1990134_0_0_10"/>
<feature type="transmembrane region" description="Helical" evidence="1">
    <location>
        <begin position="86"/>
        <end position="104"/>
    </location>
</feature>
<dbReference type="Proteomes" id="UP000002774">
    <property type="component" value="Chromosome"/>
</dbReference>
<dbReference type="EMBL" id="CM001403">
    <property type="protein sequence ID" value="EHQ26958.1"/>
    <property type="molecule type" value="Genomic_DNA"/>
</dbReference>
<protein>
    <submittedName>
        <fullName evidence="2">Uncharacterized protein</fullName>
    </submittedName>
</protein>
<evidence type="ECO:0000256" key="1">
    <source>
        <dbReference type="SAM" id="Phobius"/>
    </source>
</evidence>
<gene>
    <name evidence="2" type="ORF">Mucpa_2847</name>
</gene>
<name>H1YAB5_9SPHI</name>
<keyword evidence="1" id="KW-0472">Membrane</keyword>
<evidence type="ECO:0000313" key="3">
    <source>
        <dbReference type="Proteomes" id="UP000002774"/>
    </source>
</evidence>